<keyword evidence="1" id="KW-0863">Zinc-finger</keyword>
<keyword evidence="2" id="KW-1133">Transmembrane helix</keyword>
<keyword evidence="1" id="KW-0479">Metal-binding</keyword>
<evidence type="ECO:0000256" key="1">
    <source>
        <dbReference type="PROSITE-ProRule" id="PRU00175"/>
    </source>
</evidence>
<dbReference type="Gramene" id="FCD_00022303-RA">
    <property type="protein sequence ID" value="FCD_00022303-RA:cds"/>
    <property type="gene ID" value="FCD_00022303"/>
</dbReference>
<keyword evidence="2" id="KW-0812">Transmembrane</keyword>
<comment type="caution">
    <text evidence="4">The sequence shown here is derived from an EMBL/GenBank/DDBJ whole genome shotgun (WGS) entry which is preliminary data.</text>
</comment>
<evidence type="ECO:0000313" key="5">
    <source>
        <dbReference type="Proteomes" id="UP001187192"/>
    </source>
</evidence>
<proteinExistence type="predicted"/>
<evidence type="ECO:0000259" key="3">
    <source>
        <dbReference type="PROSITE" id="PS50089"/>
    </source>
</evidence>
<sequence>MASNSTSSTSQEDEDLSQTAYIAIFSLGSLALVLLVTAVCCLFRNEFRSFSTTTAEQPADRKQGLDDSLIGNYPKLLFSQVKLNSRDDDQVSNSCCSICLTDYVDDDMVLLLPDCGHFFHVKCVDEWLRMNSTCPVCRNPLSQVSVSVSIPQDPC</sequence>
<dbReference type="Proteomes" id="UP001187192">
    <property type="component" value="Unassembled WGS sequence"/>
</dbReference>
<keyword evidence="2" id="KW-0472">Membrane</keyword>
<dbReference type="PANTHER" id="PTHR46719">
    <property type="entry name" value="TRANSCRIPTION FACTOR C2H2 FAMILY-RELATED"/>
    <property type="match status" value="1"/>
</dbReference>
<dbReference type="PANTHER" id="PTHR46719:SF7">
    <property type="entry name" value="RING-H2 FINGER PROTEIN ATL71-RELATED"/>
    <property type="match status" value="1"/>
</dbReference>
<dbReference type="Gene3D" id="3.30.40.10">
    <property type="entry name" value="Zinc/RING finger domain, C3HC4 (zinc finger)"/>
    <property type="match status" value="1"/>
</dbReference>
<dbReference type="Pfam" id="PF13639">
    <property type="entry name" value="zf-RING_2"/>
    <property type="match status" value="1"/>
</dbReference>
<protein>
    <recommendedName>
        <fullName evidence="3">RING-type domain-containing protein</fullName>
    </recommendedName>
</protein>
<dbReference type="EMBL" id="BTGU01000105">
    <property type="protein sequence ID" value="GMN60988.1"/>
    <property type="molecule type" value="Genomic_DNA"/>
</dbReference>
<evidence type="ECO:0000256" key="2">
    <source>
        <dbReference type="SAM" id="Phobius"/>
    </source>
</evidence>
<dbReference type="SMART" id="SM00184">
    <property type="entry name" value="RING"/>
    <property type="match status" value="1"/>
</dbReference>
<dbReference type="SUPFAM" id="SSF57850">
    <property type="entry name" value="RING/U-box"/>
    <property type="match status" value="1"/>
</dbReference>
<organism evidence="4 5">
    <name type="scientific">Ficus carica</name>
    <name type="common">Common fig</name>
    <dbReference type="NCBI Taxonomy" id="3494"/>
    <lineage>
        <taxon>Eukaryota</taxon>
        <taxon>Viridiplantae</taxon>
        <taxon>Streptophyta</taxon>
        <taxon>Embryophyta</taxon>
        <taxon>Tracheophyta</taxon>
        <taxon>Spermatophyta</taxon>
        <taxon>Magnoliopsida</taxon>
        <taxon>eudicotyledons</taxon>
        <taxon>Gunneridae</taxon>
        <taxon>Pentapetalae</taxon>
        <taxon>rosids</taxon>
        <taxon>fabids</taxon>
        <taxon>Rosales</taxon>
        <taxon>Moraceae</taxon>
        <taxon>Ficeae</taxon>
        <taxon>Ficus</taxon>
    </lineage>
</organism>
<keyword evidence="5" id="KW-1185">Reference proteome</keyword>
<gene>
    <name evidence="4" type="ORF">TIFTF001_030086</name>
</gene>
<dbReference type="PROSITE" id="PS50089">
    <property type="entry name" value="ZF_RING_2"/>
    <property type="match status" value="1"/>
</dbReference>
<name>A0AA88DT46_FICCA</name>
<evidence type="ECO:0000313" key="4">
    <source>
        <dbReference type="EMBL" id="GMN60988.1"/>
    </source>
</evidence>
<dbReference type="AlphaFoldDB" id="A0AA88DT46"/>
<feature type="domain" description="RING-type" evidence="3">
    <location>
        <begin position="96"/>
        <end position="138"/>
    </location>
</feature>
<feature type="transmembrane region" description="Helical" evidence="2">
    <location>
        <begin position="20"/>
        <end position="43"/>
    </location>
</feature>
<keyword evidence="1" id="KW-0862">Zinc</keyword>
<reference evidence="4" key="1">
    <citation type="submission" date="2023-07" db="EMBL/GenBank/DDBJ databases">
        <title>draft genome sequence of fig (Ficus carica).</title>
        <authorList>
            <person name="Takahashi T."/>
            <person name="Nishimura K."/>
        </authorList>
    </citation>
    <scope>NUCLEOTIDE SEQUENCE</scope>
</reference>
<dbReference type="GO" id="GO:0008270">
    <property type="term" value="F:zinc ion binding"/>
    <property type="evidence" value="ECO:0007669"/>
    <property type="project" value="UniProtKB-KW"/>
</dbReference>
<dbReference type="InterPro" id="IPR013083">
    <property type="entry name" value="Znf_RING/FYVE/PHD"/>
</dbReference>
<dbReference type="CDD" id="cd16461">
    <property type="entry name" value="RING-H2_EL5-like"/>
    <property type="match status" value="1"/>
</dbReference>
<dbReference type="InterPro" id="IPR001841">
    <property type="entry name" value="Znf_RING"/>
</dbReference>
<dbReference type="InterPro" id="IPR045899">
    <property type="entry name" value="ATL71-like"/>
</dbReference>
<accession>A0AA88DT46</accession>